<evidence type="ECO:0000256" key="1">
    <source>
        <dbReference type="ARBA" id="ARBA00022679"/>
    </source>
</evidence>
<comment type="caution">
    <text evidence="4">The sequence shown here is derived from an EMBL/GenBank/DDBJ whole genome shotgun (WGS) entry which is preliminary data.</text>
</comment>
<protein>
    <submittedName>
        <fullName evidence="4">4'-phosphopantetheinyl transferase superfamily protein</fullName>
    </submittedName>
</protein>
<dbReference type="InterPro" id="IPR037143">
    <property type="entry name" value="4-PPantetheinyl_Trfase_dom_sf"/>
</dbReference>
<dbReference type="RefSeq" id="WP_281454523.1">
    <property type="nucleotide sequence ID" value="NZ_JASAOF010000002.1"/>
</dbReference>
<feature type="domain" description="4'-phosphopantetheinyl transferase" evidence="2">
    <location>
        <begin position="102"/>
        <end position="186"/>
    </location>
</feature>
<dbReference type="InterPro" id="IPR041354">
    <property type="entry name" value="4PPT_N"/>
</dbReference>
<reference evidence="4 5" key="1">
    <citation type="submission" date="2023-04" db="EMBL/GenBank/DDBJ databases">
        <title>Draft genome sequence of Saccharopolyspora sp. TS4A08 isolated from sweet potato rhizospheric soil.</title>
        <authorList>
            <person name="Suksaard P."/>
            <person name="Duangmal K."/>
        </authorList>
    </citation>
    <scope>NUCLEOTIDE SEQUENCE [LARGE SCALE GENOMIC DNA]</scope>
    <source>
        <strain evidence="4 5">TS4A08</strain>
    </source>
</reference>
<dbReference type="Proteomes" id="UP001237595">
    <property type="component" value="Unassembled WGS sequence"/>
</dbReference>
<organism evidence="4 5">
    <name type="scientific">Saccharopolyspora ipomoeae</name>
    <dbReference type="NCBI Taxonomy" id="3042027"/>
    <lineage>
        <taxon>Bacteria</taxon>
        <taxon>Bacillati</taxon>
        <taxon>Actinomycetota</taxon>
        <taxon>Actinomycetes</taxon>
        <taxon>Pseudonocardiales</taxon>
        <taxon>Pseudonocardiaceae</taxon>
        <taxon>Saccharopolyspora</taxon>
    </lineage>
</organism>
<evidence type="ECO:0000313" key="5">
    <source>
        <dbReference type="Proteomes" id="UP001237595"/>
    </source>
</evidence>
<dbReference type="Pfam" id="PF17837">
    <property type="entry name" value="4PPT_N"/>
    <property type="match status" value="1"/>
</dbReference>
<evidence type="ECO:0000313" key="4">
    <source>
        <dbReference type="EMBL" id="MDI2028157.1"/>
    </source>
</evidence>
<accession>A0ABT6PJI0</accession>
<dbReference type="InterPro" id="IPR008278">
    <property type="entry name" value="4-PPantetheinyl_Trfase_dom"/>
</dbReference>
<dbReference type="EMBL" id="JASAOF010000002">
    <property type="protein sequence ID" value="MDI2028157.1"/>
    <property type="molecule type" value="Genomic_DNA"/>
</dbReference>
<evidence type="ECO:0000259" key="3">
    <source>
        <dbReference type="Pfam" id="PF17837"/>
    </source>
</evidence>
<keyword evidence="5" id="KW-1185">Reference proteome</keyword>
<name>A0ABT6PJI0_9PSEU</name>
<feature type="domain" description="4'-phosphopantetheinyl transferase N-terminal" evidence="3">
    <location>
        <begin position="27"/>
        <end position="94"/>
    </location>
</feature>
<dbReference type="PANTHER" id="PTHR38096">
    <property type="entry name" value="ENTEROBACTIN SYNTHASE COMPONENT D"/>
    <property type="match status" value="1"/>
</dbReference>
<sequence length="213" mass="23413">MLEHVLPDDLARHELFADPPEARLFAEETAVVARAVDKRRREFTTVRHCARTALAEIGAPVGPLLPGERGAPGWPPGVVGSMTHCAGYRAAVVAWDKDVRTIGIDAEPHEPLPDGVLDAVSLPAERTMLSGLPGGTHWDRILFSAKESVYKSWFPLTREWLDFEEAELTLSPDGTFHARLLKQGHDARGRPLASFDGRWLAEDGLIVTAIVDR</sequence>
<dbReference type="InterPro" id="IPR003542">
    <property type="entry name" value="Enbac_synth_compD-like"/>
</dbReference>
<proteinExistence type="predicted"/>
<evidence type="ECO:0000259" key="2">
    <source>
        <dbReference type="Pfam" id="PF01648"/>
    </source>
</evidence>
<dbReference type="Pfam" id="PF01648">
    <property type="entry name" value="ACPS"/>
    <property type="match status" value="1"/>
</dbReference>
<dbReference type="SUPFAM" id="SSF56214">
    <property type="entry name" value="4'-phosphopantetheinyl transferase"/>
    <property type="match status" value="1"/>
</dbReference>
<keyword evidence="1 4" id="KW-0808">Transferase</keyword>
<gene>
    <name evidence="4" type="ORF">QFW96_06030</name>
</gene>
<dbReference type="PANTHER" id="PTHR38096:SF1">
    <property type="entry name" value="ENTEROBACTIN SYNTHASE COMPONENT D"/>
    <property type="match status" value="1"/>
</dbReference>
<dbReference type="GO" id="GO:0016740">
    <property type="term" value="F:transferase activity"/>
    <property type="evidence" value="ECO:0007669"/>
    <property type="project" value="UniProtKB-KW"/>
</dbReference>
<dbReference type="PRINTS" id="PR01399">
    <property type="entry name" value="ENTSNTHTASED"/>
</dbReference>